<evidence type="ECO:0000313" key="2">
    <source>
        <dbReference type="Proteomes" id="UP000092578"/>
    </source>
</evidence>
<keyword evidence="2" id="KW-1185">Reference proteome</keyword>
<protein>
    <submittedName>
        <fullName evidence="1">Uncharacterized protein</fullName>
    </submittedName>
</protein>
<proteinExistence type="predicted"/>
<dbReference type="RefSeq" id="WP_049660748.1">
    <property type="nucleotide sequence ID" value="NZ_MAYT01000023.1"/>
</dbReference>
<evidence type="ECO:0000313" key="1">
    <source>
        <dbReference type="EMBL" id="OCA87339.1"/>
    </source>
</evidence>
<accession>A0A1B9AU56</accession>
<dbReference type="AlphaFoldDB" id="A0A1B9AU56"/>
<gene>
    <name evidence="1" type="ORF">A8F95_08845</name>
</gene>
<reference evidence="2" key="1">
    <citation type="submission" date="2016-05" db="EMBL/GenBank/DDBJ databases">
        <authorList>
            <person name="Liu B."/>
            <person name="Wang J."/>
            <person name="Zhu Y."/>
            <person name="Liu G."/>
            <person name="Chen Q."/>
            <person name="Chen Z."/>
            <person name="Lan J."/>
            <person name="Che J."/>
            <person name="Ge C."/>
            <person name="Shi H."/>
            <person name="Pan Z."/>
            <person name="Liu X."/>
        </authorList>
    </citation>
    <scope>NUCLEOTIDE SEQUENCE [LARGE SCALE GENOMIC DNA]</scope>
    <source>
        <strain evidence="2">FJAT-27215</strain>
    </source>
</reference>
<comment type="caution">
    <text evidence="1">The sequence shown here is derived from an EMBL/GenBank/DDBJ whole genome shotgun (WGS) entry which is preliminary data.</text>
</comment>
<sequence>MGYILPITPYQYNQYQERVVNHVGDSYSSIDPVERVSFSKILDNSSDASMASDDRTEARLSKKKEYEAFQVHLAKISGKGVNINEFA</sequence>
<name>A0A1B9AU56_9BACI</name>
<dbReference type="EMBL" id="MAYT01000023">
    <property type="protein sequence ID" value="OCA87339.1"/>
    <property type="molecule type" value="Genomic_DNA"/>
</dbReference>
<organism evidence="1 2">
    <name type="scientific">Pseudobacillus wudalianchiensis</name>
    <dbReference type="NCBI Taxonomy" id="1743143"/>
    <lineage>
        <taxon>Bacteria</taxon>
        <taxon>Bacillati</taxon>
        <taxon>Bacillota</taxon>
        <taxon>Bacilli</taxon>
        <taxon>Bacillales</taxon>
        <taxon>Bacillaceae</taxon>
        <taxon>Pseudobacillus</taxon>
    </lineage>
</organism>
<dbReference type="Proteomes" id="UP000092578">
    <property type="component" value="Unassembled WGS sequence"/>
</dbReference>